<gene>
    <name evidence="3" type="ORF">A2720_02430</name>
</gene>
<feature type="region of interest" description="Disordered" evidence="2">
    <location>
        <begin position="493"/>
        <end position="558"/>
    </location>
</feature>
<evidence type="ECO:0000256" key="1">
    <source>
        <dbReference type="SAM" id="Coils"/>
    </source>
</evidence>
<feature type="compositionally biased region" description="Basic and acidic residues" evidence="2">
    <location>
        <begin position="28"/>
        <end position="46"/>
    </location>
</feature>
<evidence type="ECO:0000313" key="3">
    <source>
        <dbReference type="EMBL" id="OGE81374.1"/>
    </source>
</evidence>
<feature type="coiled-coil region" evidence="1">
    <location>
        <begin position="357"/>
        <end position="384"/>
    </location>
</feature>
<dbReference type="Proteomes" id="UP000178892">
    <property type="component" value="Unassembled WGS sequence"/>
</dbReference>
<accession>A0A1F5NUY6</accession>
<evidence type="ECO:0000256" key="2">
    <source>
        <dbReference type="SAM" id="MobiDB-lite"/>
    </source>
</evidence>
<feature type="compositionally biased region" description="Basic and acidic residues" evidence="2">
    <location>
        <begin position="133"/>
        <end position="162"/>
    </location>
</feature>
<name>A0A1F5NUY6_9BACT</name>
<proteinExistence type="predicted"/>
<dbReference type="EMBL" id="MFEL01000008">
    <property type="protein sequence ID" value="OGE81374.1"/>
    <property type="molecule type" value="Genomic_DNA"/>
</dbReference>
<evidence type="ECO:0000313" key="4">
    <source>
        <dbReference type="Proteomes" id="UP000178892"/>
    </source>
</evidence>
<reference evidence="3 4" key="1">
    <citation type="journal article" date="2016" name="Nat. Commun.">
        <title>Thousands of microbial genomes shed light on interconnected biogeochemical processes in an aquifer system.</title>
        <authorList>
            <person name="Anantharaman K."/>
            <person name="Brown C.T."/>
            <person name="Hug L.A."/>
            <person name="Sharon I."/>
            <person name="Castelle C.J."/>
            <person name="Probst A.J."/>
            <person name="Thomas B.C."/>
            <person name="Singh A."/>
            <person name="Wilkins M.J."/>
            <person name="Karaoz U."/>
            <person name="Brodie E.L."/>
            <person name="Williams K.H."/>
            <person name="Hubbard S.S."/>
            <person name="Banfield J.F."/>
        </authorList>
    </citation>
    <scope>NUCLEOTIDE SEQUENCE [LARGE SCALE GENOMIC DNA]</scope>
</reference>
<organism evidence="3 4">
    <name type="scientific">Candidatus Doudnabacteria bacterium RIFCSPHIGHO2_01_FULL_46_24</name>
    <dbReference type="NCBI Taxonomy" id="1817825"/>
    <lineage>
        <taxon>Bacteria</taxon>
        <taxon>Candidatus Doudnaibacteriota</taxon>
    </lineage>
</organism>
<comment type="caution">
    <text evidence="3">The sequence shown here is derived from an EMBL/GenBank/DDBJ whole genome shotgun (WGS) entry which is preliminary data.</text>
</comment>
<dbReference type="STRING" id="1817825.A2720_02430"/>
<feature type="region of interest" description="Disordered" evidence="2">
    <location>
        <begin position="127"/>
        <end position="180"/>
    </location>
</feature>
<dbReference type="AlphaFoldDB" id="A0A1F5NUY6"/>
<keyword evidence="1" id="KW-0175">Coiled coil</keyword>
<protein>
    <submittedName>
        <fullName evidence="3">Uncharacterized protein</fullName>
    </submittedName>
</protein>
<feature type="region of interest" description="Disordered" evidence="2">
    <location>
        <begin position="20"/>
        <end position="46"/>
    </location>
</feature>
<sequence length="879" mass="95007">MREEVLARIIASAQAMGEQELAVQKPAADAHDAAHDASHEQEKEREAAFEQLLDEFTPAFDRHTRAAMSGDAEAFSAAAAELSVIQTRLEKFNDHPEFSQIMADLEYAVSYNQDTFDQRAVVRAAEPTGPEAGAERDLAAADAHDAAHDASHEQEKERDLTAADRGPAATGPVLEAEGTAEERYAEAKARYEKAKKDHESVRGVKDYIKTLTSDKHRTTRTTIIDEFDKATKELEIAKTEFALANAEGYVDSVLKDSEKEFKAVFGNKSGFRKLWDKMGEKNIYAAGWEKKGKKVDNWLARTGLRLVSARTVISGSLLLGSVFTGGATGLGFLIARRAMGGAGGAIGASEIYKKFAIGRQEKLLDEKLARLAALENEGKDVSEKELGEALAAFEVTRSLSGKNPAEDETYKKLLVLEQKKFAQWVEAAREGGTITREEITEKFSDRAEERKRKAAKEIGKRKRRTLYAGAVGGALGAGAIQEGLKWWRGAGQVPTGANQTFTEGGRGSGPGVPHPPDAPSGRGPGMASETKPPGTAAGTETIPPRGSVPPTAQSVESLSAKPISAGLTEAPKPPAESGAVAEAMKLKLRAGAVFERHGGVGVLRAGGRGIEGALLDLKDANPEAYAKMIAKLHEQYPDFKGNDGSLIHKWTEAFAKAHDYKIGKGMADLSQGEHDLSRIRAASIEINLEDGSLSEAKNVDFIEPQETPTPAGKTVPVDENLRKMIKEAFSQEPRDKKFTIDFDHQAPSGQAGAEAAGSSDMSSMPEAVSTLEAKQIADARLYGAWDNAERGHLSEALDLVTYGKKSKFLKEMGIKLSDLKKIQELDLQNFLDRHESGKFGKPFDKFAKFAAKLISSNNGFSRVKVYEAVLSKGAEIFKP</sequence>